<dbReference type="SMART" id="SM00984">
    <property type="entry name" value="UDPG_MGDP_dh_C"/>
    <property type="match status" value="1"/>
</dbReference>
<dbReference type="InterPro" id="IPR014026">
    <property type="entry name" value="UDP-Glc/GDP-Man_DH_dimer"/>
</dbReference>
<name>A0ABQ3DS26_9GAMM</name>
<comment type="catalytic activity">
    <reaction evidence="7 8">
        <text>UDP-alpha-D-glucose + 2 NAD(+) + H2O = UDP-alpha-D-glucuronate + 2 NADH + 3 H(+)</text>
        <dbReference type="Rhea" id="RHEA:23596"/>
        <dbReference type="ChEBI" id="CHEBI:15377"/>
        <dbReference type="ChEBI" id="CHEBI:15378"/>
        <dbReference type="ChEBI" id="CHEBI:57540"/>
        <dbReference type="ChEBI" id="CHEBI:57945"/>
        <dbReference type="ChEBI" id="CHEBI:58052"/>
        <dbReference type="ChEBI" id="CHEBI:58885"/>
        <dbReference type="EC" id="1.1.1.22"/>
    </reaction>
</comment>
<evidence type="ECO:0000256" key="2">
    <source>
        <dbReference type="ARBA" id="ARBA00006601"/>
    </source>
</evidence>
<dbReference type="SUPFAM" id="SSF48179">
    <property type="entry name" value="6-phosphogluconate dehydrogenase C-terminal domain-like"/>
    <property type="match status" value="1"/>
</dbReference>
<protein>
    <recommendedName>
        <fullName evidence="4 8">UDP-glucose 6-dehydrogenase</fullName>
        <ecNumber evidence="3 8">1.1.1.22</ecNumber>
    </recommendedName>
</protein>
<gene>
    <name evidence="10" type="ORF">GCM10009038_04730</name>
</gene>
<dbReference type="EMBL" id="BMZI01000001">
    <property type="protein sequence ID" value="GHB10047.1"/>
    <property type="molecule type" value="Genomic_DNA"/>
</dbReference>
<dbReference type="PIRSF" id="PIRSF500134">
    <property type="entry name" value="UDPglc_DH_bac"/>
    <property type="match status" value="1"/>
</dbReference>
<evidence type="ECO:0000259" key="9">
    <source>
        <dbReference type="SMART" id="SM00984"/>
    </source>
</evidence>
<dbReference type="PANTHER" id="PTHR43750:SF3">
    <property type="entry name" value="UDP-GLUCOSE 6-DEHYDROGENASE TUAD"/>
    <property type="match status" value="1"/>
</dbReference>
<proteinExistence type="inferred from homology"/>
<evidence type="ECO:0000313" key="11">
    <source>
        <dbReference type="Proteomes" id="UP000646745"/>
    </source>
</evidence>
<evidence type="ECO:0000256" key="8">
    <source>
        <dbReference type="PIRNR" id="PIRNR000124"/>
    </source>
</evidence>
<sequence length="451" mass="49557">MRITVFGTGYVGLVTGTCLADAGHEVMCMDIDGEKVARLKRGEIPIYEPGLEALVTENVAQERLRFTTDPAEAVAFGTLQFIAVGTPPDEDGSADLQYVLAVAKTIGEHMEDYRVVIDKSTVPVGTADRVQAAIAESLSKRGADIAFDVCSNPEFLKEGAAIEDFTHGARIVVGTDSRRVESLMRECYAPYNRRAEKLMFMDVRSAELTKYAANAMLATKISFMNEIANLAERLGADIEQVRRGIGSDPRIGYHFIYPGCGYGGSCFPKDVQALARTASQIGYEAQLLNAVESVNDRQKTTLFTKLNQAFDGDLKGKTVAVWGLAFKPNTDDMREAPSRALMEALWEVGARVRAYDPEAMEECARLYGERQDLELVDARDDTLEGADALVICTEWKSFRTADFKQIATTLKTPVIVDGRNLFDPAMVREAGLLYFAVGRGDSLQVGRRQTH</sequence>
<dbReference type="PIRSF" id="PIRSF000124">
    <property type="entry name" value="UDPglc_GDPman_dh"/>
    <property type="match status" value="1"/>
</dbReference>
<dbReference type="InterPro" id="IPR028357">
    <property type="entry name" value="UDPglc_DH_bac"/>
</dbReference>
<evidence type="ECO:0000256" key="6">
    <source>
        <dbReference type="ARBA" id="ARBA00023027"/>
    </source>
</evidence>
<dbReference type="InterPro" id="IPR036220">
    <property type="entry name" value="UDP-Glc/GDP-Man_DH_C_sf"/>
</dbReference>
<dbReference type="Gene3D" id="3.40.50.720">
    <property type="entry name" value="NAD(P)-binding Rossmann-like Domain"/>
    <property type="match status" value="2"/>
</dbReference>
<dbReference type="InterPro" id="IPR036291">
    <property type="entry name" value="NAD(P)-bd_dom_sf"/>
</dbReference>
<keyword evidence="11" id="KW-1185">Reference proteome</keyword>
<dbReference type="Pfam" id="PF03721">
    <property type="entry name" value="UDPG_MGDP_dh_N"/>
    <property type="match status" value="1"/>
</dbReference>
<comment type="similarity">
    <text evidence="2 8">Belongs to the UDP-glucose/GDP-mannose dehydrogenase family.</text>
</comment>
<comment type="pathway">
    <text evidence="1">Nucleotide-sugar biosynthesis; UDP-alpha-D-glucuronate biosynthesis; UDP-alpha-D-glucuronate from UDP-alpha-D-glucose: step 1/1.</text>
</comment>
<dbReference type="NCBIfam" id="TIGR03026">
    <property type="entry name" value="NDP-sugDHase"/>
    <property type="match status" value="1"/>
</dbReference>
<dbReference type="InterPro" id="IPR017476">
    <property type="entry name" value="UDP-Glc/GDP-Man"/>
</dbReference>
<dbReference type="InterPro" id="IPR008927">
    <property type="entry name" value="6-PGluconate_DH-like_C_sf"/>
</dbReference>
<feature type="domain" description="UDP-glucose/GDP-mannose dehydrogenase C-terminal" evidence="9">
    <location>
        <begin position="320"/>
        <end position="424"/>
    </location>
</feature>
<dbReference type="InterPro" id="IPR001732">
    <property type="entry name" value="UDP-Glc/GDP-Man_DH_N"/>
</dbReference>
<dbReference type="SUPFAM" id="SSF51735">
    <property type="entry name" value="NAD(P)-binding Rossmann-fold domains"/>
    <property type="match status" value="1"/>
</dbReference>
<evidence type="ECO:0000313" key="10">
    <source>
        <dbReference type="EMBL" id="GHB10047.1"/>
    </source>
</evidence>
<evidence type="ECO:0000256" key="3">
    <source>
        <dbReference type="ARBA" id="ARBA00012954"/>
    </source>
</evidence>
<dbReference type="Pfam" id="PF03720">
    <property type="entry name" value="UDPG_MGDP_dh_C"/>
    <property type="match status" value="1"/>
</dbReference>
<comment type="caution">
    <text evidence="10">The sequence shown here is derived from an EMBL/GenBank/DDBJ whole genome shotgun (WGS) entry which is preliminary data.</text>
</comment>
<dbReference type="PANTHER" id="PTHR43750">
    <property type="entry name" value="UDP-GLUCOSE 6-DEHYDROGENASE TUAD"/>
    <property type="match status" value="1"/>
</dbReference>
<dbReference type="SUPFAM" id="SSF52413">
    <property type="entry name" value="UDP-glucose/GDP-mannose dehydrogenase C-terminal domain"/>
    <property type="match status" value="1"/>
</dbReference>
<keyword evidence="5 8" id="KW-0560">Oxidoreductase</keyword>
<evidence type="ECO:0000256" key="5">
    <source>
        <dbReference type="ARBA" id="ARBA00023002"/>
    </source>
</evidence>
<evidence type="ECO:0000256" key="7">
    <source>
        <dbReference type="ARBA" id="ARBA00047473"/>
    </source>
</evidence>
<reference evidence="11" key="1">
    <citation type="journal article" date="2019" name="Int. J. Syst. Evol. Microbiol.">
        <title>The Global Catalogue of Microorganisms (GCM) 10K type strain sequencing project: providing services to taxonomists for standard genome sequencing and annotation.</title>
        <authorList>
            <consortium name="The Broad Institute Genomics Platform"/>
            <consortium name="The Broad Institute Genome Sequencing Center for Infectious Disease"/>
            <person name="Wu L."/>
            <person name="Ma J."/>
        </authorList>
    </citation>
    <scope>NUCLEOTIDE SEQUENCE [LARGE SCALE GENOMIC DNA]</scope>
    <source>
        <strain evidence="11">KCTC 32998</strain>
    </source>
</reference>
<dbReference type="InterPro" id="IPR014027">
    <property type="entry name" value="UDP-Glc/GDP-Man_DH_C"/>
</dbReference>
<dbReference type="Gene3D" id="1.20.5.100">
    <property type="entry name" value="Cytochrome c1, transmembrane anchor, C-terminal"/>
    <property type="match status" value="1"/>
</dbReference>
<evidence type="ECO:0000256" key="1">
    <source>
        <dbReference type="ARBA" id="ARBA00004701"/>
    </source>
</evidence>
<organism evidence="10 11">
    <name type="scientific">Salinicola rhizosphaerae</name>
    <dbReference type="NCBI Taxonomy" id="1443141"/>
    <lineage>
        <taxon>Bacteria</taxon>
        <taxon>Pseudomonadati</taxon>
        <taxon>Pseudomonadota</taxon>
        <taxon>Gammaproteobacteria</taxon>
        <taxon>Oceanospirillales</taxon>
        <taxon>Halomonadaceae</taxon>
        <taxon>Salinicola</taxon>
    </lineage>
</organism>
<dbReference type="Pfam" id="PF00984">
    <property type="entry name" value="UDPG_MGDP_dh"/>
    <property type="match status" value="1"/>
</dbReference>
<evidence type="ECO:0000256" key="4">
    <source>
        <dbReference type="ARBA" id="ARBA00015132"/>
    </source>
</evidence>
<keyword evidence="6 8" id="KW-0520">NAD</keyword>
<dbReference type="Proteomes" id="UP000646745">
    <property type="component" value="Unassembled WGS sequence"/>
</dbReference>
<dbReference type="RefSeq" id="WP_189442967.1">
    <property type="nucleotide sequence ID" value="NZ_BMZI01000001.1"/>
</dbReference>
<accession>A0ABQ3DS26</accession>
<dbReference type="EC" id="1.1.1.22" evidence="3 8"/>